<keyword evidence="3" id="KW-1185">Reference proteome</keyword>
<accession>A0A0W1SGW9</accession>
<protein>
    <recommendedName>
        <fullName evidence="1">Dual OB-containing domain-containing protein</fullName>
    </recommendedName>
</protein>
<evidence type="ECO:0000313" key="2">
    <source>
        <dbReference type="EMBL" id="KTG25362.1"/>
    </source>
</evidence>
<dbReference type="Proteomes" id="UP000053157">
    <property type="component" value="Unassembled WGS sequence"/>
</dbReference>
<dbReference type="AlphaFoldDB" id="A0A0W1SGW9"/>
<reference evidence="2 3" key="1">
    <citation type="submission" date="2015-12" db="EMBL/GenBank/DDBJ databases">
        <title>Haloferax profundi sp. nov. isolated from the Discovery deep brine-seawater interface in the Red Sea.</title>
        <authorList>
            <person name="Zhang G."/>
            <person name="Stingl U."/>
            <person name="Rashid M."/>
        </authorList>
    </citation>
    <scope>NUCLEOTIDE SEQUENCE [LARGE SCALE GENOMIC DNA]</scope>
    <source>
        <strain evidence="2 3">SB29</strain>
    </source>
</reference>
<dbReference type="InterPro" id="IPR054335">
    <property type="entry name" value="DuOB_dom"/>
</dbReference>
<sequence length="104" mass="11816">MRSLTLVSPIEPEFYVREKDNGKFQPRTGFKFGGYNYDFPITAPKWREQARTKGIDSLPTAEDVGDDEEILFTISLGEATRNTKRCYKLVAAVFSIDSDKVISM</sequence>
<evidence type="ECO:0000259" key="1">
    <source>
        <dbReference type="Pfam" id="PF22557"/>
    </source>
</evidence>
<dbReference type="Pfam" id="PF22557">
    <property type="entry name" value="DuOB"/>
    <property type="match status" value="1"/>
</dbReference>
<gene>
    <name evidence="2" type="ORF">AUR66_16330</name>
</gene>
<proteinExistence type="predicted"/>
<comment type="caution">
    <text evidence="2">The sequence shown here is derived from an EMBL/GenBank/DDBJ whole genome shotgun (WGS) entry which is preliminary data.</text>
</comment>
<feature type="domain" description="Dual OB-containing" evidence="1">
    <location>
        <begin position="2"/>
        <end position="93"/>
    </location>
</feature>
<organism evidence="2 3">
    <name type="scientific">Haloferax profundi</name>
    <dbReference type="NCBI Taxonomy" id="1544718"/>
    <lineage>
        <taxon>Archaea</taxon>
        <taxon>Methanobacteriati</taxon>
        <taxon>Methanobacteriota</taxon>
        <taxon>Stenosarchaea group</taxon>
        <taxon>Halobacteria</taxon>
        <taxon>Halobacteriales</taxon>
        <taxon>Haloferacaceae</taxon>
        <taxon>Haloferax</taxon>
    </lineage>
</organism>
<dbReference type="EMBL" id="LOPV01000260">
    <property type="protein sequence ID" value="KTG25362.1"/>
    <property type="molecule type" value="Genomic_DNA"/>
</dbReference>
<evidence type="ECO:0000313" key="3">
    <source>
        <dbReference type="Proteomes" id="UP000053157"/>
    </source>
</evidence>
<name>A0A0W1SGW9_9EURY</name>